<keyword evidence="2" id="KW-1185">Reference proteome</keyword>
<dbReference type="Proteomes" id="UP000260457">
    <property type="component" value="Chromosome"/>
</dbReference>
<sequence>MMARKADPTKWLTVKIFQKTNNLIAMRIESEYLDEPKIHGIEHDDQYHGNHMARTHNNLFNRLKGILENQGRWQNKEAKLGKKKNPKKSDLDVGEKYGFVYITTNTVTGEAYIGKHTTFGDDYLGSGTKFKEAVKKFGRDKFVREDVAFAYSAEHLNFLEKSYIDMFKANTDSMFYNRAPGGEGWYETKEENPDRLMEESI</sequence>
<name>A0ABN5N2D5_9BACI</name>
<accession>A0ABN5N2D5</accession>
<proteinExistence type="predicted"/>
<evidence type="ECO:0000313" key="1">
    <source>
        <dbReference type="EMBL" id="AXN39625.1"/>
    </source>
</evidence>
<protein>
    <recommendedName>
        <fullName evidence="3">GIY-YIG domain-containing protein</fullName>
    </recommendedName>
</protein>
<gene>
    <name evidence="1" type="ORF">DTO10_15455</name>
</gene>
<dbReference type="InterPro" id="IPR035901">
    <property type="entry name" value="GIY-YIG_endonuc_sf"/>
</dbReference>
<dbReference type="EMBL" id="CP030926">
    <property type="protein sequence ID" value="AXN39625.1"/>
    <property type="molecule type" value="Genomic_DNA"/>
</dbReference>
<evidence type="ECO:0008006" key="3">
    <source>
        <dbReference type="Google" id="ProtNLM"/>
    </source>
</evidence>
<reference evidence="1 2" key="1">
    <citation type="submission" date="2018-07" db="EMBL/GenBank/DDBJ databases">
        <title>The molecular basis for the intramolecular migration of carboxyl group in the catabolism of para-hydroxybenzoate via gentisate.</title>
        <authorList>
            <person name="Zhao H."/>
            <person name="Xu Y."/>
            <person name="Lin S."/>
            <person name="Spain J.C."/>
            <person name="Zhou N.-Y."/>
        </authorList>
    </citation>
    <scope>NUCLEOTIDE SEQUENCE [LARGE SCALE GENOMIC DNA]</scope>
    <source>
        <strain evidence="1 2">PHB-7a</strain>
    </source>
</reference>
<dbReference type="SUPFAM" id="SSF82771">
    <property type="entry name" value="GIY-YIG endonuclease"/>
    <property type="match status" value="1"/>
</dbReference>
<evidence type="ECO:0000313" key="2">
    <source>
        <dbReference type="Proteomes" id="UP000260457"/>
    </source>
</evidence>
<organism evidence="1 2">
    <name type="scientific">Peribacillus butanolivorans</name>
    <dbReference type="NCBI Taxonomy" id="421767"/>
    <lineage>
        <taxon>Bacteria</taxon>
        <taxon>Bacillati</taxon>
        <taxon>Bacillota</taxon>
        <taxon>Bacilli</taxon>
        <taxon>Bacillales</taxon>
        <taxon>Bacillaceae</taxon>
        <taxon>Peribacillus</taxon>
    </lineage>
</organism>